<dbReference type="RefSeq" id="WP_136534285.1">
    <property type="nucleotide sequence ID" value="NZ_STGY01000037.1"/>
</dbReference>
<reference evidence="2" key="1">
    <citation type="submission" date="2019-04" db="EMBL/GenBank/DDBJ databases">
        <title>Nocardioides xinjiangensis sp. nov.</title>
        <authorList>
            <person name="Liu S."/>
        </authorList>
    </citation>
    <scope>NUCLEOTIDE SEQUENCE [LARGE SCALE GENOMIC DNA]</scope>
    <source>
        <strain evidence="2">18</strain>
    </source>
</reference>
<dbReference type="Pfam" id="PF10824">
    <property type="entry name" value="T7SS_ESX_EspC"/>
    <property type="match status" value="1"/>
</dbReference>
<name>A0A4S8QFK8_9ACTN</name>
<dbReference type="Proteomes" id="UP000308760">
    <property type="component" value="Unassembled WGS sequence"/>
</dbReference>
<dbReference type="EMBL" id="STGY01000037">
    <property type="protein sequence ID" value="THV41922.1"/>
    <property type="molecule type" value="Genomic_DNA"/>
</dbReference>
<dbReference type="GO" id="GO:0009306">
    <property type="term" value="P:protein secretion"/>
    <property type="evidence" value="ECO:0007669"/>
    <property type="project" value="InterPro"/>
</dbReference>
<evidence type="ECO:0000313" key="2">
    <source>
        <dbReference type="Proteomes" id="UP000308760"/>
    </source>
</evidence>
<dbReference type="AlphaFoldDB" id="A0A4S8QFK8"/>
<proteinExistence type="predicted"/>
<accession>A0A4S8QFK8</accession>
<gene>
    <name evidence="1" type="ORF">FAB82_09400</name>
</gene>
<keyword evidence="2" id="KW-1185">Reference proteome</keyword>
<comment type="caution">
    <text evidence="1">The sequence shown here is derived from an EMBL/GenBank/DDBJ whole genome shotgun (WGS) entry which is preliminary data.</text>
</comment>
<reference evidence="1 2" key="2">
    <citation type="submission" date="2019-05" db="EMBL/GenBank/DDBJ databases">
        <title>Glycomyces buryatensis sp. nov.</title>
        <authorList>
            <person name="Nikitina E."/>
        </authorList>
    </citation>
    <scope>NUCLEOTIDE SEQUENCE [LARGE SCALE GENOMIC DNA]</scope>
    <source>
        <strain evidence="1 2">18</strain>
    </source>
</reference>
<evidence type="ECO:0000313" key="1">
    <source>
        <dbReference type="EMBL" id="THV41922.1"/>
    </source>
</evidence>
<sequence>MTTKSFKAGKKVSVEPEGVRKVATATRGDVADPLQDVAQAAVSSTLSSENAFSEYLANLIPPSLKGFDETAEKALLAASDFAEALAKALEDTSDSYESSDKAAADDLTALTGEL</sequence>
<protein>
    <recommendedName>
        <fullName evidence="3">ESX-1 secretion-associated protein</fullName>
    </recommendedName>
</protein>
<dbReference type="InterPro" id="IPR022536">
    <property type="entry name" value="EspC"/>
</dbReference>
<evidence type="ECO:0008006" key="3">
    <source>
        <dbReference type="Google" id="ProtNLM"/>
    </source>
</evidence>
<organism evidence="1 2">
    <name type="scientific">Glycomyces buryatensis</name>
    <dbReference type="NCBI Taxonomy" id="2570927"/>
    <lineage>
        <taxon>Bacteria</taxon>
        <taxon>Bacillati</taxon>
        <taxon>Actinomycetota</taxon>
        <taxon>Actinomycetes</taxon>
        <taxon>Glycomycetales</taxon>
        <taxon>Glycomycetaceae</taxon>
        <taxon>Glycomyces</taxon>
    </lineage>
</organism>